<evidence type="ECO:0000256" key="1">
    <source>
        <dbReference type="SAM" id="MobiDB-lite"/>
    </source>
</evidence>
<feature type="region of interest" description="Disordered" evidence="1">
    <location>
        <begin position="1"/>
        <end position="49"/>
    </location>
</feature>
<dbReference type="AlphaFoldDB" id="A0A4V1RV87"/>
<dbReference type="OrthoDB" id="7630100at2"/>
<evidence type="ECO:0000313" key="2">
    <source>
        <dbReference type="EMBL" id="RYC33794.1"/>
    </source>
</evidence>
<dbReference type="Pfam" id="PF11306">
    <property type="entry name" value="DUF3108"/>
    <property type="match status" value="1"/>
</dbReference>
<gene>
    <name evidence="2" type="ORF">D3273_00625</name>
</gene>
<organism evidence="2 3">
    <name type="scientific">Lichenibacterium minor</name>
    <dbReference type="NCBI Taxonomy" id="2316528"/>
    <lineage>
        <taxon>Bacteria</taxon>
        <taxon>Pseudomonadati</taxon>
        <taxon>Pseudomonadota</taxon>
        <taxon>Alphaproteobacteria</taxon>
        <taxon>Hyphomicrobiales</taxon>
        <taxon>Lichenihabitantaceae</taxon>
        <taxon>Lichenibacterium</taxon>
    </lineage>
</organism>
<reference evidence="2 3" key="1">
    <citation type="submission" date="2018-12" db="EMBL/GenBank/DDBJ databases">
        <authorList>
            <person name="Grouzdev D.S."/>
            <person name="Krutkina M.S."/>
        </authorList>
    </citation>
    <scope>NUCLEOTIDE SEQUENCE [LARGE SCALE GENOMIC DNA]</scope>
    <source>
        <strain evidence="2 3">RmlP026</strain>
    </source>
</reference>
<protein>
    <submittedName>
        <fullName evidence="2">DUF3108 domain-containing protein</fullName>
    </submittedName>
</protein>
<feature type="compositionally biased region" description="Basic and acidic residues" evidence="1">
    <location>
        <begin position="23"/>
        <end position="41"/>
    </location>
</feature>
<dbReference type="InterPro" id="IPR021457">
    <property type="entry name" value="DUF3108"/>
</dbReference>
<sequence length="348" mass="36495">MSARMPAGKGLQGRGPERHRRGGPAEKGRSGGNPRESDRKKPLCSRKLRAVTLPATPDARFRGPRDAPSMTRFVPALAALAPLALLAVPAAAAPAPAAPATPIHLRYGVALIGLPIGTATVDGAVGAKDYKLSGTGKLTGIAGVFVDTKGAVTSTGALKDGRVIPSGFAATAGTPHYLLTIRMSEEKNAATQVVIDPMYQQTPDRIPLSPADKRNIIDPMSSFIMPVPGTGELLGPAACDRTLPLFDGGVRFNINLSFKRLQQVATPAYTGPVAVCGARYQPISGYRPDRPVNKFMADNKDMEVWLAPVGDTRFVYPHHVAVMSMIGMVTIDATEAAIGAPVQAAVAH</sequence>
<proteinExistence type="predicted"/>
<comment type="caution">
    <text evidence="2">The sequence shown here is derived from an EMBL/GenBank/DDBJ whole genome shotgun (WGS) entry which is preliminary data.</text>
</comment>
<dbReference type="Proteomes" id="UP000290759">
    <property type="component" value="Unassembled WGS sequence"/>
</dbReference>
<name>A0A4V1RV87_9HYPH</name>
<keyword evidence="3" id="KW-1185">Reference proteome</keyword>
<dbReference type="EMBL" id="QYBB01000001">
    <property type="protein sequence ID" value="RYC33794.1"/>
    <property type="molecule type" value="Genomic_DNA"/>
</dbReference>
<reference evidence="2 3" key="2">
    <citation type="submission" date="2019-02" db="EMBL/GenBank/DDBJ databases">
        <title>'Lichenibacterium ramalinii' gen. nov. sp. nov., 'Lichenibacterium minor' gen. nov. sp. nov.</title>
        <authorList>
            <person name="Pankratov T."/>
        </authorList>
    </citation>
    <scope>NUCLEOTIDE SEQUENCE [LARGE SCALE GENOMIC DNA]</scope>
    <source>
        <strain evidence="2 3">RmlP026</strain>
    </source>
</reference>
<accession>A0A4V1RV87</accession>
<evidence type="ECO:0000313" key="3">
    <source>
        <dbReference type="Proteomes" id="UP000290759"/>
    </source>
</evidence>